<sequence length="199" mass="21634">MPASPTYLLRLWRRVRIGSNPLARCWDRIEAAALLGVVLLSLFAVPVTAALGSETYAENIKVSRDEMRDRRQTTAVLLADAPRENLGEPGVSGGGSARVWAQWVLQDGTKRTGNVVAKIGANAGSAMSIWVDERGDLAVAPTTTRDAVGRAVSAALLAWLAVAGGLSAVFWLLRKGLDQLRYAQWTREWEHIGRDPSWS</sequence>
<accession>A0A2V4B2I2</accession>
<name>A0A2V4B2I2_9PSEU</name>
<evidence type="ECO:0000313" key="2">
    <source>
        <dbReference type="Proteomes" id="UP000249915"/>
    </source>
</evidence>
<proteinExistence type="predicted"/>
<organism evidence="1 2">
    <name type="scientific">Prauserella muralis</name>
    <dbReference type="NCBI Taxonomy" id="588067"/>
    <lineage>
        <taxon>Bacteria</taxon>
        <taxon>Bacillati</taxon>
        <taxon>Actinomycetota</taxon>
        <taxon>Actinomycetes</taxon>
        <taxon>Pseudonocardiales</taxon>
        <taxon>Pseudonocardiaceae</taxon>
        <taxon>Prauserella</taxon>
    </lineage>
</organism>
<dbReference type="InterPro" id="IPR039708">
    <property type="entry name" value="MT1774/Rv1733c-like"/>
</dbReference>
<keyword evidence="2" id="KW-1185">Reference proteome</keyword>
<dbReference type="EMBL" id="MASW01000002">
    <property type="protein sequence ID" value="PXY28263.1"/>
    <property type="molecule type" value="Genomic_DNA"/>
</dbReference>
<reference evidence="1 2" key="1">
    <citation type="submission" date="2016-07" db="EMBL/GenBank/DDBJ databases">
        <title>Draft genome sequence of Prauserella muralis DSM 45305, isolated from a mould-covered wall in an indoor environment.</title>
        <authorList>
            <person name="Ruckert C."/>
            <person name="Albersmeier A."/>
            <person name="Jiang C.-L."/>
            <person name="Jiang Y."/>
            <person name="Kalinowski J."/>
            <person name="Schneider O."/>
            <person name="Winkler A."/>
            <person name="Zotchev S.B."/>
        </authorList>
    </citation>
    <scope>NUCLEOTIDE SEQUENCE [LARGE SCALE GENOMIC DNA]</scope>
    <source>
        <strain evidence="1 2">DSM 45305</strain>
    </source>
</reference>
<dbReference type="PANTHER" id="PTHR42305">
    <property type="entry name" value="MEMBRANE PROTEIN RV1733C-RELATED"/>
    <property type="match status" value="1"/>
</dbReference>
<dbReference type="OrthoDB" id="3637369at2"/>
<dbReference type="AlphaFoldDB" id="A0A2V4B2I2"/>
<comment type="caution">
    <text evidence="1">The sequence shown here is derived from an EMBL/GenBank/DDBJ whole genome shotgun (WGS) entry which is preliminary data.</text>
</comment>
<gene>
    <name evidence="1" type="ORF">BAY60_18285</name>
</gene>
<dbReference type="Proteomes" id="UP000249915">
    <property type="component" value="Unassembled WGS sequence"/>
</dbReference>
<evidence type="ECO:0000313" key="1">
    <source>
        <dbReference type="EMBL" id="PXY28263.1"/>
    </source>
</evidence>
<dbReference type="PANTHER" id="PTHR42305:SF1">
    <property type="entry name" value="MEMBRANE PROTEIN RV1733C-RELATED"/>
    <property type="match status" value="1"/>
</dbReference>
<protein>
    <submittedName>
        <fullName evidence="1">Uncharacterized protein</fullName>
    </submittedName>
</protein>
<dbReference type="RefSeq" id="WP_112282274.1">
    <property type="nucleotide sequence ID" value="NZ_MASW01000002.1"/>
</dbReference>